<organism evidence="1 2">
    <name type="scientific">Salarias fasciatus</name>
    <name type="common">Jewelled blenny</name>
    <name type="synonym">Blennius fasciatus</name>
    <dbReference type="NCBI Taxonomy" id="181472"/>
    <lineage>
        <taxon>Eukaryota</taxon>
        <taxon>Metazoa</taxon>
        <taxon>Chordata</taxon>
        <taxon>Craniata</taxon>
        <taxon>Vertebrata</taxon>
        <taxon>Euteleostomi</taxon>
        <taxon>Actinopterygii</taxon>
        <taxon>Neopterygii</taxon>
        <taxon>Teleostei</taxon>
        <taxon>Neoteleostei</taxon>
        <taxon>Acanthomorphata</taxon>
        <taxon>Ovalentaria</taxon>
        <taxon>Blenniimorphae</taxon>
        <taxon>Blenniiformes</taxon>
        <taxon>Blennioidei</taxon>
        <taxon>Blenniidae</taxon>
        <taxon>Salariinae</taxon>
        <taxon>Salarias</taxon>
    </lineage>
</organism>
<dbReference type="InterPro" id="IPR027409">
    <property type="entry name" value="GroEL-like_apical_dom_sf"/>
</dbReference>
<protein>
    <submittedName>
        <fullName evidence="1">Bardet-Biedl syndrome 12 protein-like</fullName>
    </submittedName>
</protein>
<evidence type="ECO:0000313" key="1">
    <source>
        <dbReference type="Ensembl" id="ENSSFAP00005015546.1"/>
    </source>
</evidence>
<sequence length="619" mass="66835">MMLESTVLNNRQHVGLQQLSALAELSRSSLGPCKSFKFVQDDSTGESALVCSCYRILETLELSCPAAQLVCETLQAHQKVFHSGSGCLLFLMGAWSRTALRCLQDGIPVTHIVSAMSEGMDVCTDVCRSSTVSIEAVCQVSSGAAEDSGLAPQADGTALDMRARRKVKLSRHFSETNSGSVSRVTQAVEPRLPEFGLVAQGLSHGCGDSMRLALQAVQMQSEAKRADMSRPGFDVTKFLTCLLPGVPEEHACVVGGCVVLLPAEGALIAQRLKGKTLQVAVVTGDLSHDFRHLGFNGPTGIQRVTDRLSSSGREDDWVERVSALLLNLGVDLILIGGSACEKMVDLCWRHQILVVEKVRASILRTFASLTGAVAVTYATQLSRRCLGSGVKVWIWRDLSGHQRKPAAAVNICPGGGGGGGGGLVTVVLTSSVHGKLPSLEERFWACAYRLHYALQDRALLPGAGRTEMLCIHRLLKLGAEGRGGAGNRYRAAVFQLMADGLIDYFTTVMVNTGRCSVVHARTLVNQQLQNRDQQTDSAPNFPQLLLEGERQEGIRPEEPPAREVYDNLSVKLEVWRKALDVVFLILQTDTEILTGGGQHSDSTDIHSETPLTCFLFPST</sequence>
<dbReference type="FunCoup" id="A0A672G9K5">
    <property type="interactions" value="1065"/>
</dbReference>
<dbReference type="GO" id="GO:0005524">
    <property type="term" value="F:ATP binding"/>
    <property type="evidence" value="ECO:0007669"/>
    <property type="project" value="InterPro"/>
</dbReference>
<dbReference type="GO" id="GO:0051131">
    <property type="term" value="P:chaperone-mediated protein complex assembly"/>
    <property type="evidence" value="ECO:0007669"/>
    <property type="project" value="InterPro"/>
</dbReference>
<dbReference type="PANTHER" id="PTHR46883">
    <property type="entry name" value="BARDET-BIEDL SYNDROME 12 PROTEIN"/>
    <property type="match status" value="1"/>
</dbReference>
<dbReference type="InterPro" id="IPR042984">
    <property type="entry name" value="BBS12"/>
</dbReference>
<keyword evidence="2" id="KW-1185">Reference proteome</keyword>
<dbReference type="GO" id="GO:0045494">
    <property type="term" value="P:photoreceptor cell maintenance"/>
    <property type="evidence" value="ECO:0007669"/>
    <property type="project" value="TreeGrafter"/>
</dbReference>
<dbReference type="Pfam" id="PF00118">
    <property type="entry name" value="Cpn60_TCP1"/>
    <property type="match status" value="1"/>
</dbReference>
<dbReference type="Proteomes" id="UP000472267">
    <property type="component" value="Chromosome 2"/>
</dbReference>
<reference evidence="1" key="3">
    <citation type="submission" date="2025-09" db="UniProtKB">
        <authorList>
            <consortium name="Ensembl"/>
        </authorList>
    </citation>
    <scope>IDENTIFICATION</scope>
</reference>
<name>A0A672G9K5_SALFA</name>
<evidence type="ECO:0000313" key="2">
    <source>
        <dbReference type="Proteomes" id="UP000472267"/>
    </source>
</evidence>
<gene>
    <name evidence="1" type="primary">LOC115401616</name>
</gene>
<dbReference type="AlphaFoldDB" id="A0A672G9K5"/>
<dbReference type="SUPFAM" id="SSF48592">
    <property type="entry name" value="GroEL equatorial domain-like"/>
    <property type="match status" value="1"/>
</dbReference>
<dbReference type="InParanoid" id="A0A672G9K5"/>
<dbReference type="Ensembl" id="ENSSFAT00005016183.1">
    <property type="protein sequence ID" value="ENSSFAP00005015546.1"/>
    <property type="gene ID" value="ENSSFAG00005008318.1"/>
</dbReference>
<accession>A0A672G9K5</accession>
<reference evidence="1" key="2">
    <citation type="submission" date="2025-08" db="UniProtKB">
        <authorList>
            <consortium name="Ensembl"/>
        </authorList>
    </citation>
    <scope>IDENTIFICATION</scope>
</reference>
<proteinExistence type="predicted"/>
<dbReference type="InterPro" id="IPR002423">
    <property type="entry name" value="Cpn60/GroEL/TCP-1"/>
</dbReference>
<reference evidence="1" key="1">
    <citation type="submission" date="2019-06" db="EMBL/GenBank/DDBJ databases">
        <authorList>
            <consortium name="Wellcome Sanger Institute Data Sharing"/>
        </authorList>
    </citation>
    <scope>NUCLEOTIDE SEQUENCE [LARGE SCALE GENOMIC DNA]</scope>
</reference>
<dbReference type="OMA" id="NDCHEIS"/>
<dbReference type="PANTHER" id="PTHR46883:SF1">
    <property type="entry name" value="BARDET-BIEDL SYNDROME 12 PROTEIN"/>
    <property type="match status" value="1"/>
</dbReference>
<dbReference type="Gene3D" id="1.10.560.10">
    <property type="entry name" value="GroEL-like equatorial domain"/>
    <property type="match status" value="2"/>
</dbReference>
<dbReference type="Gene3D" id="3.50.7.10">
    <property type="entry name" value="GroEL"/>
    <property type="match status" value="1"/>
</dbReference>
<dbReference type="InterPro" id="IPR027413">
    <property type="entry name" value="GROEL-like_equatorial_sf"/>
</dbReference>
<dbReference type="SUPFAM" id="SSF52029">
    <property type="entry name" value="GroEL apical domain-like"/>
    <property type="match status" value="1"/>
</dbReference>